<evidence type="ECO:0000256" key="9">
    <source>
        <dbReference type="RuleBase" id="RU365082"/>
    </source>
</evidence>
<dbReference type="Pfam" id="PF08638">
    <property type="entry name" value="Med14"/>
    <property type="match status" value="1"/>
</dbReference>
<dbReference type="GO" id="GO:0016592">
    <property type="term" value="C:mediator complex"/>
    <property type="evidence" value="ECO:0007669"/>
    <property type="project" value="UniProtKB-UniRule"/>
</dbReference>
<evidence type="ECO:0000259" key="11">
    <source>
        <dbReference type="Pfam" id="PF08638"/>
    </source>
</evidence>
<feature type="compositionally biased region" description="Polar residues" evidence="10">
    <location>
        <begin position="23"/>
        <end position="43"/>
    </location>
</feature>
<dbReference type="AlphaFoldDB" id="A0AAN7TPL6"/>
<dbReference type="Proteomes" id="UP001310890">
    <property type="component" value="Unassembled WGS sequence"/>
</dbReference>
<dbReference type="EMBL" id="JAVRRL010000023">
    <property type="protein sequence ID" value="KAK5113521.1"/>
    <property type="molecule type" value="Genomic_DNA"/>
</dbReference>
<accession>A0AAN7TPL6</accession>
<comment type="caution">
    <text evidence="12">The sequence shown here is derived from an EMBL/GenBank/DDBJ whole genome shotgun (WGS) entry which is preliminary data.</text>
</comment>
<feature type="region of interest" description="Disordered" evidence="10">
    <location>
        <begin position="1052"/>
        <end position="1095"/>
    </location>
</feature>
<evidence type="ECO:0000256" key="7">
    <source>
        <dbReference type="ARBA" id="ARBA00023242"/>
    </source>
</evidence>
<dbReference type="InterPro" id="IPR055122">
    <property type="entry name" value="Med14_N"/>
</dbReference>
<name>A0AAN7TPL6_9PEZI</name>
<protein>
    <recommendedName>
        <fullName evidence="3 9">Mediator of RNA polymerase II transcription subunit 14</fullName>
    </recommendedName>
    <alternativeName>
        <fullName evidence="8 9">Mediator complex subunit 14</fullName>
    </alternativeName>
</protein>
<dbReference type="PANTHER" id="PTHR12809:SF2">
    <property type="entry name" value="MEDIATOR OF RNA POLYMERASE II TRANSCRIPTION SUBUNIT 14"/>
    <property type="match status" value="1"/>
</dbReference>
<keyword evidence="5 9" id="KW-0010">Activator</keyword>
<keyword evidence="6 9" id="KW-0804">Transcription</keyword>
<dbReference type="InterPro" id="IPR013947">
    <property type="entry name" value="Mediator_Med14"/>
</dbReference>
<organism evidence="12 13">
    <name type="scientific">Meristemomyces frigidus</name>
    <dbReference type="NCBI Taxonomy" id="1508187"/>
    <lineage>
        <taxon>Eukaryota</taxon>
        <taxon>Fungi</taxon>
        <taxon>Dikarya</taxon>
        <taxon>Ascomycota</taxon>
        <taxon>Pezizomycotina</taxon>
        <taxon>Dothideomycetes</taxon>
        <taxon>Dothideomycetidae</taxon>
        <taxon>Mycosphaerellales</taxon>
        <taxon>Teratosphaeriaceae</taxon>
        <taxon>Meristemomyces</taxon>
    </lineage>
</organism>
<evidence type="ECO:0000256" key="5">
    <source>
        <dbReference type="ARBA" id="ARBA00023159"/>
    </source>
</evidence>
<evidence type="ECO:0000256" key="3">
    <source>
        <dbReference type="ARBA" id="ARBA00019619"/>
    </source>
</evidence>
<proteinExistence type="inferred from homology"/>
<evidence type="ECO:0000256" key="1">
    <source>
        <dbReference type="ARBA" id="ARBA00004123"/>
    </source>
</evidence>
<dbReference type="GO" id="GO:0003712">
    <property type="term" value="F:transcription coregulator activity"/>
    <property type="evidence" value="ECO:0007669"/>
    <property type="project" value="UniProtKB-UniRule"/>
</dbReference>
<evidence type="ECO:0000256" key="2">
    <source>
        <dbReference type="ARBA" id="ARBA00007813"/>
    </source>
</evidence>
<feature type="compositionally biased region" description="Polar residues" evidence="10">
    <location>
        <begin position="56"/>
        <end position="68"/>
    </location>
</feature>
<evidence type="ECO:0000256" key="10">
    <source>
        <dbReference type="SAM" id="MobiDB-lite"/>
    </source>
</evidence>
<reference evidence="12" key="1">
    <citation type="submission" date="2023-08" db="EMBL/GenBank/DDBJ databases">
        <title>Black Yeasts Isolated from many extreme environments.</title>
        <authorList>
            <person name="Coleine C."/>
            <person name="Stajich J.E."/>
            <person name="Selbmann L."/>
        </authorList>
    </citation>
    <scope>NUCLEOTIDE SEQUENCE</scope>
    <source>
        <strain evidence="12">CCFEE 5401</strain>
    </source>
</reference>
<evidence type="ECO:0000313" key="13">
    <source>
        <dbReference type="Proteomes" id="UP001310890"/>
    </source>
</evidence>
<sequence length="1095" mass="120239">MDELALGNQSPLKRKRSEMEENGVTSSALPSAGNATATTSKMASDQVKAAGADGHVTTTGGPITSTKGNDGARPGPTSSTLEDAPALDEAWKTTPEAKSLGILIDRMAQQAYMDLNTAVDRMVALQDDSPATSAQVNGLTSPSVQFDTSERSLQKKTILLDYASDQRDRFTKTLVLTDWAGHNADEIAKVHGLRAFQTEQDTAYKMAHDAIGIMKNKAAYFKVPAPNIEGAMEVLSTGGLSSVPDLGYLPKKKMTAKELLRMLQDMNVALSTRIMLNDELPPQMSNYSIANGRVTFRVAGEFEVDLTIADEEPSSQYYFIDLRLLFSPSPGTLNEQLRSHIELTTNGSLATQGLKGCYDYLHNFVLTHKVNVLRDQVYELIRGKWFDCIKVESLHRSLVVQYWVGVPGPKNWIEIGIVSGKTPKMNAVAAKKATPRLAVRWFRDGQEVLDEKLEFVWEELDMAACLMKVIGKHCCRKLFAALNGLRVLPGGAPLVTMPDITRETFEDADKVKLSLKLPNIDQSVSVRLEPVTGRFVITPISEATARSQQILNSSPNVDVTRVLANLICSAVQIRVLKQAEMIGWRPLRPTPDIKNHFGANVLQRTIFSVPGWSEDWALGISFGLVGERWWIVQLKDRVATGVAHAHLKEMGAAYELLRPGLEPRGQNSLLSPALLEIERSAVVQASYTTLKQQLRDQQLESSLEMDSKDASIIYLPFSTLAPSNRSKHSEAWLEDRIQLIHHGIDEEDTNMARAPVEMEIKASLKPGKMTQLQKYLEPTPDIKTNPTGGLSLRLRAPFGQPVLESLQAQFHSLALLDHRLAVVKQLDYTIIAADLEKLHFTYAAGMSVHLAFPLTGASPETTMNFIPSQGNPHQRIQVLLQKHLNLDTWNAFETFAQSLKLTLPLLHSFDRLQLAHAASQSLVVSCRGITSYQLDYSLPGLGRQCFAIRARMKAKDEVGVVRWQIQQKGPLMPEGSREALSALWSSGAKGWFGLGVGAVADGEGVGDLLGKLDGVMRGIGNSGMTAPALPVEEKEEGMGSVEAQKRLREKALGPQPINPAGQKTNKLPPAAQLKQPLPQQGKPGMQQHDVIMLDD</sequence>
<feature type="compositionally biased region" description="Low complexity" evidence="10">
    <location>
        <begin position="1066"/>
        <end position="1087"/>
    </location>
</feature>
<dbReference type="GO" id="GO:0006357">
    <property type="term" value="P:regulation of transcription by RNA polymerase II"/>
    <property type="evidence" value="ECO:0007669"/>
    <property type="project" value="InterPro"/>
</dbReference>
<comment type="subunit">
    <text evidence="9">Component of the Mediator complex.</text>
</comment>
<comment type="function">
    <text evidence="9">Component of the Mediator complex, a coactivator involved in the regulated transcription of nearly all RNA polymerase II-dependent genes. Mediator functions as a bridge to convey information from gene-specific regulatory proteins to the basal RNA polymerase II transcription machinery. Mediator is recruited to promoters by direct interactions with regulatory proteins and serves as a scaffold for the assembly of a functional preinitiation complex with RNA polymerase II and the general transcription factors.</text>
</comment>
<evidence type="ECO:0000256" key="4">
    <source>
        <dbReference type="ARBA" id="ARBA00023015"/>
    </source>
</evidence>
<evidence type="ECO:0000313" key="12">
    <source>
        <dbReference type="EMBL" id="KAK5113521.1"/>
    </source>
</evidence>
<dbReference type="GO" id="GO:0070847">
    <property type="term" value="C:core mediator complex"/>
    <property type="evidence" value="ECO:0007669"/>
    <property type="project" value="TreeGrafter"/>
</dbReference>
<keyword evidence="4 9" id="KW-0805">Transcription regulation</keyword>
<evidence type="ECO:0000256" key="6">
    <source>
        <dbReference type="ARBA" id="ARBA00023163"/>
    </source>
</evidence>
<comment type="subcellular location">
    <subcellularLocation>
        <location evidence="1 9">Nucleus</location>
    </subcellularLocation>
</comment>
<dbReference type="PANTHER" id="PTHR12809">
    <property type="entry name" value="MEDIATOR COMPLEX SUBUNIT"/>
    <property type="match status" value="1"/>
</dbReference>
<comment type="similarity">
    <text evidence="2 9">Belongs to the Mediator complex subunit 14 family.</text>
</comment>
<feature type="region of interest" description="Disordered" evidence="10">
    <location>
        <begin position="1"/>
        <end position="85"/>
    </location>
</feature>
<keyword evidence="7 9" id="KW-0539">Nucleus</keyword>
<gene>
    <name evidence="12" type="ORF">LTR62_003390</name>
</gene>
<evidence type="ECO:0000256" key="8">
    <source>
        <dbReference type="ARBA" id="ARBA00032007"/>
    </source>
</evidence>
<feature type="domain" description="Mediator complex subunit MED14 N-terminal" evidence="11">
    <location>
        <begin position="99"/>
        <end position="310"/>
    </location>
</feature>